<sequence length="791" mass="91029">MSSAFMERWLKRKAPDDANNVGNSLQQDANVTFHPMPSAPKDINWEEEIQFDPGKRKEISAYHPNLRETVRRKYLVNGPCQPRTLNFPSIRIGDKNRRFNPEWFDEFGNWLEYSESTHRAYCFVCFLFRDPTKKEAGYKSFVLDGWNSWHNKERLKEHVGGVNSLHNIAKKKCEDLLHKAQHIDVALHKQLETSKNAYFVRLNGAIDTARLLLKQGLPFRGHDESNTSYNRGNYREVYDCLAKHDAALAKALTVDAADNSLLVSPDIQKDIIKCFADEILHSILEDIGQDVFCLLVDESRDVSYKEQMAVVLRYVDKSGVVKESFVGIVHVKDTTAANLKSCIDSLFAKLKLSLKQVRGQGYDGASNMRGAFNGLQSLIMRENSSAYYVHCFAHQLQLVVVAVARKHTGIAEFFNKISTLLNVVGGSTKRRDMIRYINLNEVSKAMGCGLLNTGTGLNQEQCLQRPGDTRWSSHYKSLRSLVNLFQTIIKVLEYVEKEDKDGKARGILVYFQSFEFVFYLHLMLTILTITNTLSTALQRKDQDIVNAVNCVRSTRNHLDRARREEWEKVLDEVYEFCDKHDISKLEMDEAYIDPTKPRKKTGITNKHHFQVDCFNEILDWLLQELDSRFNETSSQLLVCSAAFNPRDSFHDFNVDSLISLAKLYPNDFDHVELRDLNAELFLYIDDVRGDDRFANINTIVELSQKMVATRKHLTYSLVYRLLKLVLVLPVATATVERIFSAMKTVKTKLRNRMGDDYMNHCLICNVEKEKMLKVTNEAVVDRFKKIGNRKY</sequence>
<evidence type="ECO:0000259" key="1">
    <source>
        <dbReference type="SMART" id="SM00597"/>
    </source>
</evidence>
<reference evidence="2 3" key="1">
    <citation type="submission" date="2020-05" db="EMBL/GenBank/DDBJ databases">
        <title>WGS assembly of Panicum virgatum.</title>
        <authorList>
            <person name="Lovell J.T."/>
            <person name="Jenkins J."/>
            <person name="Shu S."/>
            <person name="Juenger T.E."/>
            <person name="Schmutz J."/>
        </authorList>
    </citation>
    <scope>NUCLEOTIDE SEQUENCE [LARGE SCALE GENOMIC DNA]</scope>
    <source>
        <strain evidence="3">cv. AP13</strain>
    </source>
</reference>
<feature type="domain" description="TTF-type" evidence="1">
    <location>
        <begin position="95"/>
        <end position="189"/>
    </location>
</feature>
<proteinExistence type="predicted"/>
<name>A0A8T0SU74_PANVG</name>
<dbReference type="GO" id="GO:0046983">
    <property type="term" value="F:protein dimerization activity"/>
    <property type="evidence" value="ECO:0007669"/>
    <property type="project" value="InterPro"/>
</dbReference>
<dbReference type="EMBL" id="CM029045">
    <property type="protein sequence ID" value="KAG2599679.1"/>
    <property type="molecule type" value="Genomic_DNA"/>
</dbReference>
<dbReference type="AlphaFoldDB" id="A0A8T0SU74"/>
<accession>A0A8T0SU74</accession>
<dbReference type="Pfam" id="PF14291">
    <property type="entry name" value="DUF4371"/>
    <property type="match status" value="1"/>
</dbReference>
<dbReference type="InterPro" id="IPR006580">
    <property type="entry name" value="Znf_TTF"/>
</dbReference>
<organism evidence="2 3">
    <name type="scientific">Panicum virgatum</name>
    <name type="common">Blackwell switchgrass</name>
    <dbReference type="NCBI Taxonomy" id="38727"/>
    <lineage>
        <taxon>Eukaryota</taxon>
        <taxon>Viridiplantae</taxon>
        <taxon>Streptophyta</taxon>
        <taxon>Embryophyta</taxon>
        <taxon>Tracheophyta</taxon>
        <taxon>Spermatophyta</taxon>
        <taxon>Magnoliopsida</taxon>
        <taxon>Liliopsida</taxon>
        <taxon>Poales</taxon>
        <taxon>Poaceae</taxon>
        <taxon>PACMAD clade</taxon>
        <taxon>Panicoideae</taxon>
        <taxon>Panicodae</taxon>
        <taxon>Paniceae</taxon>
        <taxon>Panicinae</taxon>
        <taxon>Panicum</taxon>
        <taxon>Panicum sect. Hiantes</taxon>
    </lineage>
</organism>
<gene>
    <name evidence="2" type="ORF">PVAP13_5KG420214</name>
</gene>
<dbReference type="InterPro" id="IPR025398">
    <property type="entry name" value="DUF4371"/>
</dbReference>
<keyword evidence="3" id="KW-1185">Reference proteome</keyword>
<dbReference type="PANTHER" id="PTHR11697">
    <property type="entry name" value="GENERAL TRANSCRIPTION FACTOR 2-RELATED ZINC FINGER PROTEIN"/>
    <property type="match status" value="1"/>
</dbReference>
<dbReference type="InterPro" id="IPR012337">
    <property type="entry name" value="RNaseH-like_sf"/>
</dbReference>
<comment type="caution">
    <text evidence="2">The sequence shown here is derived from an EMBL/GenBank/DDBJ whole genome shotgun (WGS) entry which is preliminary data.</text>
</comment>
<dbReference type="InterPro" id="IPR008906">
    <property type="entry name" value="HATC_C_dom"/>
</dbReference>
<dbReference type="InterPro" id="IPR055298">
    <property type="entry name" value="AtLOH3-like"/>
</dbReference>
<dbReference type="Pfam" id="PF05699">
    <property type="entry name" value="Dimer_Tnp_hAT"/>
    <property type="match status" value="1"/>
</dbReference>
<evidence type="ECO:0000313" key="2">
    <source>
        <dbReference type="EMBL" id="KAG2599679.1"/>
    </source>
</evidence>
<dbReference type="PANTHER" id="PTHR11697:SF230">
    <property type="entry name" value="ZINC FINGER, MYM DOMAIN CONTAINING 1"/>
    <property type="match status" value="1"/>
</dbReference>
<protein>
    <recommendedName>
        <fullName evidence="1">TTF-type domain-containing protein</fullName>
    </recommendedName>
</protein>
<dbReference type="Proteomes" id="UP000823388">
    <property type="component" value="Chromosome 5K"/>
</dbReference>
<dbReference type="SMART" id="SM00597">
    <property type="entry name" value="ZnF_TTF"/>
    <property type="match status" value="1"/>
</dbReference>
<dbReference type="SUPFAM" id="SSF53098">
    <property type="entry name" value="Ribonuclease H-like"/>
    <property type="match status" value="1"/>
</dbReference>
<evidence type="ECO:0000313" key="3">
    <source>
        <dbReference type="Proteomes" id="UP000823388"/>
    </source>
</evidence>